<dbReference type="EMBL" id="VIWW01000001">
    <property type="protein sequence ID" value="TWG05361.1"/>
    <property type="molecule type" value="Genomic_DNA"/>
</dbReference>
<gene>
    <name evidence="2" type="ORF">FHX80_113838</name>
</gene>
<dbReference type="Proteomes" id="UP000318186">
    <property type="component" value="Unassembled WGS sequence"/>
</dbReference>
<name>A0A561V161_9ACTN</name>
<comment type="caution">
    <text evidence="2">The sequence shown here is derived from an EMBL/GenBank/DDBJ whole genome shotgun (WGS) entry which is preliminary data.</text>
</comment>
<protein>
    <submittedName>
        <fullName evidence="2">Uncharacterized protein</fullName>
    </submittedName>
</protein>
<feature type="region of interest" description="Disordered" evidence="1">
    <location>
        <begin position="1"/>
        <end position="20"/>
    </location>
</feature>
<evidence type="ECO:0000256" key="1">
    <source>
        <dbReference type="SAM" id="MobiDB-lite"/>
    </source>
</evidence>
<organism evidence="2 3">
    <name type="scientific">Streptomyces brevispora</name>
    <dbReference type="NCBI Taxonomy" id="887462"/>
    <lineage>
        <taxon>Bacteria</taxon>
        <taxon>Bacillati</taxon>
        <taxon>Actinomycetota</taxon>
        <taxon>Actinomycetes</taxon>
        <taxon>Kitasatosporales</taxon>
        <taxon>Streptomycetaceae</taxon>
        <taxon>Streptomyces</taxon>
    </lineage>
</organism>
<dbReference type="AlphaFoldDB" id="A0A561V161"/>
<evidence type="ECO:0000313" key="2">
    <source>
        <dbReference type="EMBL" id="TWG05361.1"/>
    </source>
</evidence>
<sequence>MPTRGSQGPFPGPIAQLGPAGPVLGPGALTHCAGRTRTRTDVSPVPPLGHGYLPPCAPGPEAGAVPSQRAIASLRLLLCSLVKIRLMWFFTVFSLMKQVAAIC</sequence>
<proteinExistence type="predicted"/>
<evidence type="ECO:0000313" key="3">
    <source>
        <dbReference type="Proteomes" id="UP000318186"/>
    </source>
</evidence>
<accession>A0A561V161</accession>
<reference evidence="2 3" key="1">
    <citation type="submission" date="2019-06" db="EMBL/GenBank/DDBJ databases">
        <title>Sequencing the genomes of 1000 actinobacteria strains.</title>
        <authorList>
            <person name="Klenk H.-P."/>
        </authorList>
    </citation>
    <scope>NUCLEOTIDE SEQUENCE [LARGE SCALE GENOMIC DNA]</scope>
    <source>
        <strain evidence="2 3">DSM 42059</strain>
    </source>
</reference>